<keyword evidence="6" id="KW-0145">Chemotaxis</keyword>
<comment type="caution">
    <text evidence="14">The sequence shown here is derived from an EMBL/GenBank/DDBJ whole genome shotgun (WGS) entry which is preliminary data.</text>
</comment>
<dbReference type="Pfam" id="PF01706">
    <property type="entry name" value="FliG_C"/>
    <property type="match status" value="1"/>
</dbReference>
<evidence type="ECO:0000256" key="7">
    <source>
        <dbReference type="ARBA" id="ARBA00022779"/>
    </source>
</evidence>
<dbReference type="Pfam" id="PF14842">
    <property type="entry name" value="FliG_N"/>
    <property type="match status" value="1"/>
</dbReference>
<keyword evidence="9" id="KW-0975">Bacterial flagellum</keyword>
<dbReference type="PANTHER" id="PTHR30534">
    <property type="entry name" value="FLAGELLAR MOTOR SWITCH PROTEIN FLIG"/>
    <property type="match status" value="1"/>
</dbReference>
<dbReference type="Proteomes" id="UP001595973">
    <property type="component" value="Unassembled WGS sequence"/>
</dbReference>
<proteinExistence type="inferred from homology"/>
<dbReference type="InterPro" id="IPR032779">
    <property type="entry name" value="FliG_M"/>
</dbReference>
<evidence type="ECO:0000256" key="4">
    <source>
        <dbReference type="ARBA" id="ARBA00021870"/>
    </source>
</evidence>
<organism evidence="14 15">
    <name type="scientific">Seohaeicola nanhaiensis</name>
    <dbReference type="NCBI Taxonomy" id="1387282"/>
    <lineage>
        <taxon>Bacteria</taxon>
        <taxon>Pseudomonadati</taxon>
        <taxon>Pseudomonadota</taxon>
        <taxon>Alphaproteobacteria</taxon>
        <taxon>Rhodobacterales</taxon>
        <taxon>Roseobacteraceae</taxon>
        <taxon>Seohaeicola</taxon>
    </lineage>
</organism>
<keyword evidence="5" id="KW-1003">Cell membrane</keyword>
<dbReference type="Gene3D" id="1.10.220.30">
    <property type="match status" value="3"/>
</dbReference>
<keyword evidence="14" id="KW-0969">Cilium</keyword>
<dbReference type="InterPro" id="IPR000090">
    <property type="entry name" value="Flg_Motor_Flig"/>
</dbReference>
<keyword evidence="7" id="KW-0283">Flagellar rotation</keyword>
<dbReference type="PANTHER" id="PTHR30534:SF0">
    <property type="entry name" value="FLAGELLAR MOTOR SWITCH PROTEIN FLIG"/>
    <property type="match status" value="1"/>
</dbReference>
<dbReference type="SUPFAM" id="SSF48029">
    <property type="entry name" value="FliG"/>
    <property type="match status" value="2"/>
</dbReference>
<evidence type="ECO:0000256" key="1">
    <source>
        <dbReference type="ARBA" id="ARBA00004117"/>
    </source>
</evidence>
<dbReference type="EMBL" id="JBHSGI010000024">
    <property type="protein sequence ID" value="MFC4670292.1"/>
    <property type="molecule type" value="Genomic_DNA"/>
</dbReference>
<evidence type="ECO:0000256" key="3">
    <source>
        <dbReference type="ARBA" id="ARBA00010299"/>
    </source>
</evidence>
<evidence type="ECO:0000259" key="13">
    <source>
        <dbReference type="Pfam" id="PF14842"/>
    </source>
</evidence>
<evidence type="ECO:0000256" key="10">
    <source>
        <dbReference type="ARBA" id="ARBA00025598"/>
    </source>
</evidence>
<name>A0ABV9KJG0_9RHOB</name>
<dbReference type="InterPro" id="IPR023087">
    <property type="entry name" value="Flg_Motor_Flig_C"/>
</dbReference>
<accession>A0ABV9KJG0</accession>
<evidence type="ECO:0000256" key="5">
    <source>
        <dbReference type="ARBA" id="ARBA00022475"/>
    </source>
</evidence>
<dbReference type="InterPro" id="IPR011002">
    <property type="entry name" value="FliG_a-hlx"/>
</dbReference>
<feature type="domain" description="Flagellar motor switch protein FliG N-terminal" evidence="13">
    <location>
        <begin position="15"/>
        <end position="116"/>
    </location>
</feature>
<dbReference type="RefSeq" id="WP_380719548.1">
    <property type="nucleotide sequence ID" value="NZ_JBHSGI010000024.1"/>
</dbReference>
<keyword evidence="14" id="KW-0966">Cell projection</keyword>
<evidence type="ECO:0000313" key="14">
    <source>
        <dbReference type="EMBL" id="MFC4670292.1"/>
    </source>
</evidence>
<protein>
    <recommendedName>
        <fullName evidence="4">Flagellar motor switch protein FliG</fullName>
    </recommendedName>
</protein>
<gene>
    <name evidence="14" type="ORF">ACFO5X_17130</name>
</gene>
<evidence type="ECO:0000256" key="6">
    <source>
        <dbReference type="ARBA" id="ARBA00022500"/>
    </source>
</evidence>
<comment type="function">
    <text evidence="10">FliG is one of three proteins (FliG, FliN, FliM) that forms the rotor-mounted switch complex (C ring), located at the base of the basal body. This complex interacts with the CheY and CheZ chemotaxis proteins, in addition to contacting components of the motor that determine the direction of flagellar rotation.</text>
</comment>
<comment type="subcellular location">
    <subcellularLocation>
        <location evidence="1">Bacterial flagellum basal body</location>
    </subcellularLocation>
    <subcellularLocation>
        <location evidence="2">Cell membrane</location>
        <topology evidence="2">Peripheral membrane protein</topology>
        <orientation evidence="2">Cytoplasmic side</orientation>
    </subcellularLocation>
</comment>
<evidence type="ECO:0000256" key="8">
    <source>
        <dbReference type="ARBA" id="ARBA00023136"/>
    </source>
</evidence>
<keyword evidence="14" id="KW-0282">Flagellum</keyword>
<evidence type="ECO:0000256" key="9">
    <source>
        <dbReference type="ARBA" id="ARBA00023143"/>
    </source>
</evidence>
<comment type="similarity">
    <text evidence="3">Belongs to the FliG family.</text>
</comment>
<dbReference type="Pfam" id="PF14841">
    <property type="entry name" value="FliG_M"/>
    <property type="match status" value="1"/>
</dbReference>
<sequence>MSSPDKGGVKVPRPLDMRAKAAIIVRLLLNEGADIPLEDLPDDLQASLTQQMGRMGLIDRVTLEAVVAEFADALESVGLSFPKGLAGALDALDGKISPQTAARLRKEAGVRQLGDPWARLRDLDVDTLLPFFEAESTEVAAVLLSKLDTAKAAQALAKLPGPLARRVTYAMSLTASVTPEAVDRIGLSLAAQLDDIPPRAFKSAPGVRVGAILNQSAARTRDDVLTSLDETDAEFAGEVRKEIFTFAHVSIRVGPRDVPAVVRAVDADTLVLAMAGSTDDQTSGVVDFLLSNMSSRMADNLREEIEGKGKVRPKDAEAAMNAVVGVIRKMADEGEIELLNPDERFEEEE</sequence>
<reference evidence="15" key="1">
    <citation type="journal article" date="2019" name="Int. J. Syst. Evol. Microbiol.">
        <title>The Global Catalogue of Microorganisms (GCM) 10K type strain sequencing project: providing services to taxonomists for standard genome sequencing and annotation.</title>
        <authorList>
            <consortium name="The Broad Institute Genomics Platform"/>
            <consortium name="The Broad Institute Genome Sequencing Center for Infectious Disease"/>
            <person name="Wu L."/>
            <person name="Ma J."/>
        </authorList>
    </citation>
    <scope>NUCLEOTIDE SEQUENCE [LARGE SCALE GENOMIC DNA]</scope>
    <source>
        <strain evidence="15">CGMCC 4.7283</strain>
    </source>
</reference>
<evidence type="ECO:0000313" key="15">
    <source>
        <dbReference type="Proteomes" id="UP001595973"/>
    </source>
</evidence>
<keyword evidence="15" id="KW-1185">Reference proteome</keyword>
<evidence type="ECO:0000256" key="2">
    <source>
        <dbReference type="ARBA" id="ARBA00004413"/>
    </source>
</evidence>
<dbReference type="PRINTS" id="PR00954">
    <property type="entry name" value="FLGMOTORFLIG"/>
</dbReference>
<feature type="domain" description="Flagellar motor switch protein FliG C-terminal" evidence="11">
    <location>
        <begin position="227"/>
        <end position="338"/>
    </location>
</feature>
<evidence type="ECO:0000259" key="12">
    <source>
        <dbReference type="Pfam" id="PF14841"/>
    </source>
</evidence>
<feature type="domain" description="Flagellar motor switch protein FliG middle" evidence="12">
    <location>
        <begin position="127"/>
        <end position="196"/>
    </location>
</feature>
<keyword evidence="8" id="KW-0472">Membrane</keyword>
<dbReference type="InterPro" id="IPR028263">
    <property type="entry name" value="FliG_N"/>
</dbReference>
<evidence type="ECO:0000259" key="11">
    <source>
        <dbReference type="Pfam" id="PF01706"/>
    </source>
</evidence>